<feature type="domain" description="D-alanyl-D-alanine carboxypeptidase-like core" evidence="1">
    <location>
        <begin position="111"/>
        <end position="239"/>
    </location>
</feature>
<evidence type="ECO:0000313" key="3">
    <source>
        <dbReference type="Proteomes" id="UP001596147"/>
    </source>
</evidence>
<dbReference type="Gene3D" id="3.30.1380.10">
    <property type="match status" value="1"/>
</dbReference>
<gene>
    <name evidence="2" type="ORF">ACFPM4_01180</name>
</gene>
<dbReference type="EMBL" id="JBHSMC010000001">
    <property type="protein sequence ID" value="MFC5463358.1"/>
    <property type="molecule type" value="Genomic_DNA"/>
</dbReference>
<proteinExistence type="predicted"/>
<sequence>MNKVILVLVTTILLTGCAINEKPKDDTIVISEENDANEKKINRDPNETELVLEAGYFNHIKDVNGLLEIQNPDNTLALVNKDFALPGDYVPEDLIRPDVRFIFGNEDVEKSYLRKEAAEALERMLQASESDGIYLYAVSGYRSYKRQDSILQAEIANIGEEQALQAVAFPGKSEHQTGLSMDITSESAQFLLSEAFGETDEGEWAKHNAHRFGFILRYPKDKEKITGYQYEPWHFRYVGEQAASIMYEKNWTLEEFFQHVKKI</sequence>
<dbReference type="InterPro" id="IPR003709">
    <property type="entry name" value="VanY-like_core_dom"/>
</dbReference>
<accession>A0ABW0LFQ1</accession>
<reference evidence="3" key="1">
    <citation type="journal article" date="2019" name="Int. J. Syst. Evol. Microbiol.">
        <title>The Global Catalogue of Microorganisms (GCM) 10K type strain sequencing project: providing services to taxonomists for standard genome sequencing and annotation.</title>
        <authorList>
            <consortium name="The Broad Institute Genomics Platform"/>
            <consortium name="The Broad Institute Genome Sequencing Center for Infectious Disease"/>
            <person name="Wu L."/>
            <person name="Ma J."/>
        </authorList>
    </citation>
    <scope>NUCLEOTIDE SEQUENCE [LARGE SCALE GENOMIC DNA]</scope>
    <source>
        <strain evidence="3">CGMCC 1.12237</strain>
    </source>
</reference>
<dbReference type="EC" id="3.4.17.-" evidence="2"/>
<keyword evidence="2" id="KW-0645">Protease</keyword>
<dbReference type="InterPro" id="IPR052179">
    <property type="entry name" value="DD-CPase-like"/>
</dbReference>
<keyword evidence="2" id="KW-0378">Hydrolase</keyword>
<dbReference type="Pfam" id="PF02557">
    <property type="entry name" value="VanY"/>
    <property type="match status" value="1"/>
</dbReference>
<keyword evidence="2" id="KW-0121">Carboxypeptidase</keyword>
<dbReference type="GO" id="GO:0004180">
    <property type="term" value="F:carboxypeptidase activity"/>
    <property type="evidence" value="ECO:0007669"/>
    <property type="project" value="UniProtKB-KW"/>
</dbReference>
<dbReference type="CDD" id="cd14852">
    <property type="entry name" value="LD-carboxypeptidase"/>
    <property type="match status" value="1"/>
</dbReference>
<comment type="caution">
    <text evidence="2">The sequence shown here is derived from an EMBL/GenBank/DDBJ whole genome shotgun (WGS) entry which is preliminary data.</text>
</comment>
<dbReference type="SUPFAM" id="SSF55166">
    <property type="entry name" value="Hedgehog/DD-peptidase"/>
    <property type="match status" value="1"/>
</dbReference>
<dbReference type="RefSeq" id="WP_382346693.1">
    <property type="nucleotide sequence ID" value="NZ_JBHSMC010000001.1"/>
</dbReference>
<dbReference type="InterPro" id="IPR009045">
    <property type="entry name" value="Zn_M74/Hedgehog-like"/>
</dbReference>
<protein>
    <submittedName>
        <fullName evidence="2">M15 family metallopeptidase</fullName>
        <ecNumber evidence="2">3.4.17.-</ecNumber>
    </submittedName>
</protein>
<dbReference type="PANTHER" id="PTHR34385">
    <property type="entry name" value="D-ALANYL-D-ALANINE CARBOXYPEPTIDASE"/>
    <property type="match status" value="1"/>
</dbReference>
<organism evidence="2 3">
    <name type="scientific">Lederbergia graminis</name>
    <dbReference type="NCBI Taxonomy" id="735518"/>
    <lineage>
        <taxon>Bacteria</taxon>
        <taxon>Bacillati</taxon>
        <taxon>Bacillota</taxon>
        <taxon>Bacilli</taxon>
        <taxon>Bacillales</taxon>
        <taxon>Bacillaceae</taxon>
        <taxon>Lederbergia</taxon>
    </lineage>
</organism>
<dbReference type="PANTHER" id="PTHR34385:SF1">
    <property type="entry name" value="PEPTIDOGLYCAN L-ALANYL-D-GLUTAMATE ENDOPEPTIDASE CWLK"/>
    <property type="match status" value="1"/>
</dbReference>
<keyword evidence="3" id="KW-1185">Reference proteome</keyword>
<name>A0ABW0LFQ1_9BACI</name>
<evidence type="ECO:0000259" key="1">
    <source>
        <dbReference type="Pfam" id="PF02557"/>
    </source>
</evidence>
<dbReference type="PROSITE" id="PS51257">
    <property type="entry name" value="PROKAR_LIPOPROTEIN"/>
    <property type="match status" value="1"/>
</dbReference>
<dbReference type="InterPro" id="IPR058193">
    <property type="entry name" value="VanY/YodJ_core_dom"/>
</dbReference>
<dbReference type="Proteomes" id="UP001596147">
    <property type="component" value="Unassembled WGS sequence"/>
</dbReference>
<evidence type="ECO:0000313" key="2">
    <source>
        <dbReference type="EMBL" id="MFC5463358.1"/>
    </source>
</evidence>